<comment type="caution">
    <text evidence="1">The sequence shown here is derived from an EMBL/GenBank/DDBJ whole genome shotgun (WGS) entry which is preliminary data.</text>
</comment>
<evidence type="ECO:0000313" key="2">
    <source>
        <dbReference type="Proteomes" id="UP001258315"/>
    </source>
</evidence>
<sequence length="117" mass="13310">MQSFSIHTFLGGAMIPMSVRQLGSITEDDLMEHEVSYDNDGEALHCVLTLDVSKWYPPMYLGEPHPPMHVPEVFVFCPDGQFNYREAQAIGQAIMRHYDAGIHAESKRERDLFGPQE</sequence>
<protein>
    <submittedName>
        <fullName evidence="1">Uncharacterized protein</fullName>
    </submittedName>
</protein>
<reference evidence="2" key="1">
    <citation type="submission" date="2023-07" db="EMBL/GenBank/DDBJ databases">
        <title>Functional and genomic diversity of the sorghum phyllosphere microbiome.</title>
        <authorList>
            <person name="Shade A."/>
        </authorList>
    </citation>
    <scope>NUCLEOTIDE SEQUENCE [LARGE SCALE GENOMIC DNA]</scope>
    <source>
        <strain evidence="2">SORGH_AS_0422</strain>
    </source>
</reference>
<dbReference type="EMBL" id="JAVLVU010000001">
    <property type="protein sequence ID" value="MDT3401347.1"/>
    <property type="molecule type" value="Genomic_DNA"/>
</dbReference>
<gene>
    <name evidence="1" type="ORF">QE417_000419</name>
</gene>
<dbReference type="RefSeq" id="WP_311947208.1">
    <property type="nucleotide sequence ID" value="NZ_JAVLVU010000001.1"/>
</dbReference>
<keyword evidence="2" id="KW-1185">Reference proteome</keyword>
<evidence type="ECO:0000313" key="1">
    <source>
        <dbReference type="EMBL" id="MDT3401347.1"/>
    </source>
</evidence>
<name>A0ABU3GQW5_9SPHI</name>
<accession>A0ABU3GQW5</accession>
<proteinExistence type="predicted"/>
<dbReference type="Proteomes" id="UP001258315">
    <property type="component" value="Unassembled WGS sequence"/>
</dbReference>
<organism evidence="1 2">
    <name type="scientific">Mucilaginibacter terrae</name>
    <dbReference type="NCBI Taxonomy" id="1955052"/>
    <lineage>
        <taxon>Bacteria</taxon>
        <taxon>Pseudomonadati</taxon>
        <taxon>Bacteroidota</taxon>
        <taxon>Sphingobacteriia</taxon>
        <taxon>Sphingobacteriales</taxon>
        <taxon>Sphingobacteriaceae</taxon>
        <taxon>Mucilaginibacter</taxon>
    </lineage>
</organism>